<evidence type="ECO:0000313" key="2">
    <source>
        <dbReference type="Proteomes" id="UP001601627"/>
    </source>
</evidence>
<comment type="caution">
    <text evidence="1">The sequence shown here is derived from an EMBL/GenBank/DDBJ whole genome shotgun (WGS) entry which is preliminary data.</text>
</comment>
<dbReference type="RefSeq" id="WP_388235338.1">
    <property type="nucleotide sequence ID" value="NZ_JBHVZQ010000012.1"/>
</dbReference>
<gene>
    <name evidence="1" type="ORF">ACFVZC_16820</name>
</gene>
<accession>A0ABW6Q785</accession>
<protein>
    <submittedName>
        <fullName evidence="1">Uncharacterized protein</fullName>
    </submittedName>
</protein>
<name>A0ABW6Q785_9ACTN</name>
<evidence type="ECO:0000313" key="1">
    <source>
        <dbReference type="EMBL" id="MFF1275058.1"/>
    </source>
</evidence>
<reference evidence="1 2" key="1">
    <citation type="submission" date="2024-09" db="EMBL/GenBank/DDBJ databases">
        <title>The Natural Products Discovery Center: Release of the First 8490 Sequenced Strains for Exploring Actinobacteria Biosynthetic Diversity.</title>
        <authorList>
            <person name="Kalkreuter E."/>
            <person name="Kautsar S.A."/>
            <person name="Yang D."/>
            <person name="Bader C.D."/>
            <person name="Teijaro C.N."/>
            <person name="Fluegel L."/>
            <person name="Davis C.M."/>
            <person name="Simpson J.R."/>
            <person name="Lauterbach L."/>
            <person name="Steele A.D."/>
            <person name="Gui C."/>
            <person name="Meng S."/>
            <person name="Li G."/>
            <person name="Viehrig K."/>
            <person name="Ye F."/>
            <person name="Su P."/>
            <person name="Kiefer A.F."/>
            <person name="Nichols A."/>
            <person name="Cepeda A.J."/>
            <person name="Yan W."/>
            <person name="Fan B."/>
            <person name="Jiang Y."/>
            <person name="Adhikari A."/>
            <person name="Zheng C.-J."/>
            <person name="Schuster L."/>
            <person name="Cowan T.M."/>
            <person name="Smanski M.J."/>
            <person name="Chevrette M.G."/>
            <person name="De Carvalho L.P.S."/>
            <person name="Shen B."/>
        </authorList>
    </citation>
    <scope>NUCLEOTIDE SEQUENCE [LARGE SCALE GENOMIC DNA]</scope>
    <source>
        <strain evidence="1 2">NPDC058328</strain>
    </source>
</reference>
<sequence length="155" mass="17023">MALEEADYVLVQLVELANRSGLEFGVTVASNGQTITGTLISNQKWFEAQAEFVRTASGASSDEVGLHTVFESWRDVNREASAEDTKVHEALKDIELPERFQKAIDEAEQRAGYIHLSGARYVSSQGFMPAEGVLWRGRLDAVTGWSVGEMRTGGE</sequence>
<organism evidence="1 2">
    <name type="scientific">Streptomyces marokkonensis</name>
    <dbReference type="NCBI Taxonomy" id="324855"/>
    <lineage>
        <taxon>Bacteria</taxon>
        <taxon>Bacillati</taxon>
        <taxon>Actinomycetota</taxon>
        <taxon>Actinomycetes</taxon>
        <taxon>Kitasatosporales</taxon>
        <taxon>Streptomycetaceae</taxon>
        <taxon>Streptomyces</taxon>
    </lineage>
</organism>
<proteinExistence type="predicted"/>
<keyword evidence="2" id="KW-1185">Reference proteome</keyword>
<dbReference type="Proteomes" id="UP001601627">
    <property type="component" value="Unassembled WGS sequence"/>
</dbReference>
<dbReference type="EMBL" id="JBHVZQ010000012">
    <property type="protein sequence ID" value="MFF1275058.1"/>
    <property type="molecule type" value="Genomic_DNA"/>
</dbReference>